<accession>A0A0K8UKE5</accession>
<dbReference type="Pfam" id="PF10390">
    <property type="entry name" value="ELL"/>
    <property type="match status" value="1"/>
</dbReference>
<name>A0A0K8UKE5_BACLA</name>
<evidence type="ECO:0000313" key="2">
    <source>
        <dbReference type="EMBL" id="JAI27182.1"/>
    </source>
</evidence>
<dbReference type="AlphaFoldDB" id="A0A0K8UKE5"/>
<dbReference type="EMBL" id="GDHF01025132">
    <property type="protein sequence ID" value="JAI27182.1"/>
    <property type="molecule type" value="Transcribed_RNA"/>
</dbReference>
<dbReference type="GO" id="GO:0008023">
    <property type="term" value="C:transcription elongation factor complex"/>
    <property type="evidence" value="ECO:0007669"/>
    <property type="project" value="InterPro"/>
</dbReference>
<dbReference type="InterPro" id="IPR019464">
    <property type="entry name" value="ELL_N"/>
</dbReference>
<organism evidence="2">
    <name type="scientific">Bactrocera latifrons</name>
    <name type="common">Malaysian fruit fly</name>
    <name type="synonym">Chaetodacus latifrons</name>
    <dbReference type="NCBI Taxonomy" id="174628"/>
    <lineage>
        <taxon>Eukaryota</taxon>
        <taxon>Metazoa</taxon>
        <taxon>Ecdysozoa</taxon>
        <taxon>Arthropoda</taxon>
        <taxon>Hexapoda</taxon>
        <taxon>Insecta</taxon>
        <taxon>Pterygota</taxon>
        <taxon>Neoptera</taxon>
        <taxon>Endopterygota</taxon>
        <taxon>Diptera</taxon>
        <taxon>Brachycera</taxon>
        <taxon>Muscomorpha</taxon>
        <taxon>Tephritoidea</taxon>
        <taxon>Tephritidae</taxon>
        <taxon>Bactrocera</taxon>
        <taxon>Bactrocera</taxon>
    </lineage>
</organism>
<feature type="domain" description="RNA polymerase II elongation factor ELL N-terminal" evidence="1">
    <location>
        <begin position="29"/>
        <end position="109"/>
    </location>
</feature>
<dbReference type="GO" id="GO:0006368">
    <property type="term" value="P:transcription elongation by RNA polymerase II"/>
    <property type="evidence" value="ECO:0007669"/>
    <property type="project" value="InterPro"/>
</dbReference>
<feature type="non-terminal residue" evidence="2">
    <location>
        <position position="1"/>
    </location>
</feature>
<proteinExistence type="predicted"/>
<protein>
    <recommendedName>
        <fullName evidence="1">RNA polymerase II elongation factor ELL N-terminal domain-containing protein</fullName>
    </recommendedName>
</protein>
<sequence length="111" mass="12658">LGKARRNIKDFLERNTIVMTDCPVTFSAGDYEMTQQYNKDDSKMYIRVKLTDSAYRAIEEYQHYSNTNHFTNEQNPKMKMTGNTGIISIPTIGNEAGVNFGFSLDAVQESM</sequence>
<gene>
    <name evidence="2" type="ORF">c0_g1_i1</name>
</gene>
<evidence type="ECO:0000259" key="1">
    <source>
        <dbReference type="Pfam" id="PF10390"/>
    </source>
</evidence>
<dbReference type="OrthoDB" id="6284217at2759"/>
<reference evidence="2" key="1">
    <citation type="submission" date="2015-06" db="EMBL/GenBank/DDBJ databases">
        <authorList>
            <person name="Hoefler B.C."/>
            <person name="Straight P.D."/>
        </authorList>
    </citation>
    <scope>NUCLEOTIDE SEQUENCE</scope>
</reference>
<feature type="non-terminal residue" evidence="2">
    <location>
        <position position="111"/>
    </location>
</feature>